<proteinExistence type="predicted"/>
<dbReference type="EMBL" id="JABBNT010000002">
    <property type="protein sequence ID" value="NMM43999.1"/>
    <property type="molecule type" value="Genomic_DNA"/>
</dbReference>
<dbReference type="AlphaFoldDB" id="A0A7Y0DYK8"/>
<gene>
    <name evidence="1" type="ORF">HH303_05895</name>
</gene>
<evidence type="ECO:0000313" key="2">
    <source>
        <dbReference type="Proteomes" id="UP000539372"/>
    </source>
</evidence>
<dbReference type="Proteomes" id="UP000539372">
    <property type="component" value="Unassembled WGS sequence"/>
</dbReference>
<keyword evidence="1" id="KW-0282">Flagellum</keyword>
<keyword evidence="1" id="KW-0966">Cell projection</keyword>
<organism evidence="1 2">
    <name type="scientific">Pacificispira spongiicola</name>
    <dbReference type="NCBI Taxonomy" id="2729598"/>
    <lineage>
        <taxon>Bacteria</taxon>
        <taxon>Pseudomonadati</taxon>
        <taxon>Pseudomonadota</taxon>
        <taxon>Alphaproteobacteria</taxon>
        <taxon>Rhodospirillales</taxon>
        <taxon>Rhodospirillaceae</taxon>
        <taxon>Pacificispira</taxon>
    </lineage>
</organism>
<protein>
    <submittedName>
        <fullName evidence="1">Flagellar basal body-associated FliL family protein</fullName>
    </submittedName>
</protein>
<evidence type="ECO:0000313" key="1">
    <source>
        <dbReference type="EMBL" id="NMM43999.1"/>
    </source>
</evidence>
<reference evidence="1 2" key="1">
    <citation type="submission" date="2020-04" db="EMBL/GenBank/DDBJ databases">
        <title>Rhodospirillaceae bacterium KN72 isolated from deep sea.</title>
        <authorList>
            <person name="Zhang D.-C."/>
        </authorList>
    </citation>
    <scope>NUCLEOTIDE SEQUENCE [LARGE SCALE GENOMIC DNA]</scope>
    <source>
        <strain evidence="1 2">KN72</strain>
    </source>
</reference>
<keyword evidence="1" id="KW-0969">Cilium</keyword>
<keyword evidence="2" id="KW-1185">Reference proteome</keyword>
<accession>A0A7Y0DYK8</accession>
<name>A0A7Y0DYK8_9PROT</name>
<comment type="caution">
    <text evidence="1">The sequence shown here is derived from an EMBL/GenBank/DDBJ whole genome shotgun (WGS) entry which is preliminary data.</text>
</comment>
<sequence length="146" mass="16290">MKKILILLILMFLLGGGGGGYYYFFVLATDTSNEPPPPPPEPDFRFVEMQPLRIPVIRGGAVVNYVVLNVTLETIGPENEEFATSLLPRVRNAFITDLNGYFAAVSVEDRILVKAIKRRLHIIANRTLGPGVVHDVLIQNAFKQRK</sequence>
<dbReference type="RefSeq" id="WP_169624312.1">
    <property type="nucleotide sequence ID" value="NZ_JABBNT010000002.1"/>
</dbReference>